<proteinExistence type="predicted"/>
<comment type="function">
    <text evidence="1">Important for normal spermatogenesis and male fertility. Specifically required for progression to the post-meiotic stages of spermatocyte development. Seems to be necessary for normal expression levels of a number of testis-expressed gene transcripts, although its role in this process is unclear.</text>
</comment>
<evidence type="ECO:0000256" key="6">
    <source>
        <dbReference type="ARBA" id="ARBA00022871"/>
    </source>
</evidence>
<dbReference type="InterPro" id="IPR038952">
    <property type="entry name" value="TOPAZ1"/>
</dbReference>
<dbReference type="Pfam" id="PF14687">
    <property type="entry name" value="DUF4460"/>
    <property type="match status" value="1"/>
</dbReference>
<dbReference type="PANTHER" id="PTHR35671">
    <property type="entry name" value="PROTEIN TOPAZ1"/>
    <property type="match status" value="1"/>
</dbReference>
<dbReference type="InterPro" id="IPR028031">
    <property type="entry name" value="DUF4460"/>
</dbReference>
<evidence type="ECO:0000259" key="9">
    <source>
        <dbReference type="PROSITE" id="PS50103"/>
    </source>
</evidence>
<dbReference type="InterPro" id="IPR027989">
    <property type="entry name" value="DUF4461"/>
</dbReference>
<evidence type="ECO:0000256" key="3">
    <source>
        <dbReference type="ARBA" id="ARBA00016464"/>
    </source>
</evidence>
<keyword evidence="6" id="KW-0744">Spermatogenesis</keyword>
<reference evidence="10" key="3">
    <citation type="submission" date="2025-09" db="UniProtKB">
        <authorList>
            <consortium name="Ensembl"/>
        </authorList>
    </citation>
    <scope>IDENTIFICATION</scope>
    <source>
        <strain evidence="10">Boxer</strain>
    </source>
</reference>
<reference evidence="10" key="1">
    <citation type="submission" date="2020-03" db="EMBL/GenBank/DDBJ databases">
        <title>Long-read based genome assembly of a Labrador retriever dog.</title>
        <authorList>
            <person name="Eory L."/>
            <person name="Zhang W."/>
            <person name="Schoenebeck J."/>
        </authorList>
    </citation>
    <scope>NUCLEOTIDE SEQUENCE [LARGE SCALE GENOMIC DNA]</scope>
    <source>
        <strain evidence="10">Labrador retriever</strain>
    </source>
</reference>
<dbReference type="FunCoup" id="A0A8I3P4M0">
    <property type="interactions" value="320"/>
</dbReference>
<evidence type="ECO:0000256" key="7">
    <source>
        <dbReference type="ARBA" id="ARBA00031943"/>
    </source>
</evidence>
<comment type="subcellular location">
    <subcellularLocation>
        <location evidence="2">Cytoplasm</location>
        <location evidence="2">Cytosol</location>
    </subcellularLocation>
</comment>
<evidence type="ECO:0000256" key="1">
    <source>
        <dbReference type="ARBA" id="ARBA00002132"/>
    </source>
</evidence>
<keyword evidence="8" id="KW-0862">Zinc</keyword>
<sequence length="980" mass="113981">MLPHRYCKFHFNTLRGCERSQCKFAHVPEQGDEKVCMDVFKKYISINELCLLQRAVNTFMDYYRKFPPGIHFDLQVLNDLLNSLLKHCLLKEVFQVVNLSIMVKMLPALKILLKIFEHVATMKLRNAVPALIDIFCKFVEAGMVFDPEHFNYIVKLLYQLQASQQEITAVLEMKSRLRMRQFKKNWKCDLDSALNEIEHCKEKGDWTKLGNLYINIKMGCENFADFQRFCACIAETLTKDCKEERPGVPFCEFAETVSKDPQISEVDKTLLGRIGISAMYFYHKLLLWSKGRKVLDKLYELKIHFTSLKGLTGPEKLAPRCQIVNIAAEIFLKSGSLDGAIWVLRESEWIISTPLWPCDRLDVLNRHNLLCTIAHEILAKSLYRQTFEVLQNLPGFQNSQETVEVSQYSLLFNKLLDACIESNSLGMSSSVAEFMISQNIPIDFSFLRRLITSLGRSCLWLKARAHYKMINGCLGVDIHIYSEMFCHLRPVRRLCLEKIFPPWFRNSSRALSGAEAVNALRPFYFAVHPDFFGQHPREREVNENSLKRLSVYLENLQKPGFKSLKPTQLTFYVRETEQNSSEGQEPFSTSGFRAVKFTLHTRDLLSTVLYILNSCSLSVEHIQSLNNNVHSQPLKEAKRMSDRPIKWDKSYYYFTGFRDPHEDLEQVSRMETTLTSWLDNNGKSAVKKLKNSLPLRKELDRLKDDLSHQLQLSDIRWQRSWGIAHRCSQLHSLGRLVQQNLEILKNAKGCTIIFTDRSGMSAVGHVMLGTMDVHHHWTKLFERLPSYFDLQRRLMLLEDQISYLLGGIQVVYIEELQPVLTLEEYYSLLDVFYNRLLKNRIPFHPRSLRGLQMILNSDRYAPSLHELGHFNIPTLCDPANLQWFILTKAQQARDNMKRKEELKVIENELIQASTKKFSLEKFYKEPSVSSKQMVDCCKRLLEQSLPYLQGMHLCISHFYSVMQDGDLCIPWNWKDGEAIK</sequence>
<keyword evidence="5" id="KW-0221">Differentiation</keyword>
<evidence type="ECO:0000256" key="8">
    <source>
        <dbReference type="PROSITE-ProRule" id="PRU00723"/>
    </source>
</evidence>
<dbReference type="PROSITE" id="PS50103">
    <property type="entry name" value="ZF_C3H1"/>
    <property type="match status" value="1"/>
</dbReference>
<dbReference type="GO" id="GO:0008270">
    <property type="term" value="F:zinc ion binding"/>
    <property type="evidence" value="ECO:0007669"/>
    <property type="project" value="UniProtKB-KW"/>
</dbReference>
<dbReference type="AlphaFoldDB" id="A0A8I3P4M0"/>
<dbReference type="Pfam" id="PF14688">
    <property type="entry name" value="DUF4461"/>
    <property type="match status" value="1"/>
</dbReference>
<feature type="zinc finger region" description="C3H1-type" evidence="8">
    <location>
        <begin position="1"/>
        <end position="29"/>
    </location>
</feature>
<dbReference type="Ensembl" id="ENSCAFT00845034313.1">
    <property type="protein sequence ID" value="ENSCAFP00845026860.1"/>
    <property type="gene ID" value="ENSCAFG00845019385.1"/>
</dbReference>
<dbReference type="GO" id="GO:0030154">
    <property type="term" value="P:cell differentiation"/>
    <property type="evidence" value="ECO:0007669"/>
    <property type="project" value="UniProtKB-KW"/>
</dbReference>
<dbReference type="GO" id="GO:0007283">
    <property type="term" value="P:spermatogenesis"/>
    <property type="evidence" value="ECO:0007669"/>
    <property type="project" value="UniProtKB-KW"/>
</dbReference>
<gene>
    <name evidence="10" type="primary">TCAIM</name>
</gene>
<feature type="domain" description="C3H1-type" evidence="9">
    <location>
        <begin position="1"/>
        <end position="29"/>
    </location>
</feature>
<evidence type="ECO:0000256" key="2">
    <source>
        <dbReference type="ARBA" id="ARBA00004514"/>
    </source>
</evidence>
<dbReference type="GeneTree" id="ENSGT00390000012832"/>
<reference evidence="10" key="2">
    <citation type="submission" date="2025-08" db="UniProtKB">
        <authorList>
            <consortium name="Ensembl"/>
        </authorList>
    </citation>
    <scope>IDENTIFICATION</scope>
    <source>
        <strain evidence="10">Boxer</strain>
    </source>
</reference>
<accession>A0A8I3P4M0</accession>
<dbReference type="OrthoDB" id="4238at2759"/>
<keyword evidence="11" id="KW-1185">Reference proteome</keyword>
<dbReference type="Proteomes" id="UP000805418">
    <property type="component" value="Chromosome 23"/>
</dbReference>
<keyword evidence="8" id="KW-0479">Metal-binding</keyword>
<evidence type="ECO:0000256" key="5">
    <source>
        <dbReference type="ARBA" id="ARBA00022782"/>
    </source>
</evidence>
<dbReference type="InterPro" id="IPR000571">
    <property type="entry name" value="Znf_CCCH"/>
</dbReference>
<dbReference type="PANTHER" id="PTHR35671:SF1">
    <property type="entry name" value="PROTEIN TOPAZ1"/>
    <property type="match status" value="1"/>
</dbReference>
<keyword evidence="8" id="KW-0863">Zinc-finger</keyword>
<dbReference type="GO" id="GO:0005829">
    <property type="term" value="C:cytosol"/>
    <property type="evidence" value="ECO:0007669"/>
    <property type="project" value="UniProtKB-SubCell"/>
</dbReference>
<dbReference type="InterPro" id="IPR029435">
    <property type="entry name" value="TOPAZ1_dom"/>
</dbReference>
<keyword evidence="4" id="KW-0963">Cytoplasm</keyword>
<evidence type="ECO:0000256" key="4">
    <source>
        <dbReference type="ARBA" id="ARBA00022490"/>
    </source>
</evidence>
<organism evidence="10 11">
    <name type="scientific">Canis lupus familiaris</name>
    <name type="common">Dog</name>
    <name type="synonym">Canis familiaris</name>
    <dbReference type="NCBI Taxonomy" id="9615"/>
    <lineage>
        <taxon>Eukaryota</taxon>
        <taxon>Metazoa</taxon>
        <taxon>Chordata</taxon>
        <taxon>Craniata</taxon>
        <taxon>Vertebrata</taxon>
        <taxon>Euteleostomi</taxon>
        <taxon>Mammalia</taxon>
        <taxon>Eutheria</taxon>
        <taxon>Laurasiatheria</taxon>
        <taxon>Carnivora</taxon>
        <taxon>Caniformia</taxon>
        <taxon>Canidae</taxon>
        <taxon>Canis</taxon>
    </lineage>
</organism>
<evidence type="ECO:0000313" key="11">
    <source>
        <dbReference type="Proteomes" id="UP000805418"/>
    </source>
</evidence>
<protein>
    <recommendedName>
        <fullName evidence="3">Protein TOPAZ1</fullName>
    </recommendedName>
    <alternativeName>
        <fullName evidence="7">Testis- and ovary-specific PAZ domain-containing protein 1</fullName>
    </alternativeName>
</protein>
<evidence type="ECO:0000313" key="10">
    <source>
        <dbReference type="Ensembl" id="ENSCAFP00845026860.1"/>
    </source>
</evidence>
<name>A0A8I3P4M0_CANLF</name>
<dbReference type="Pfam" id="PF14669">
    <property type="entry name" value="Asp_Glu_race_2"/>
    <property type="match status" value="1"/>
</dbReference>